<evidence type="ECO:0000313" key="1">
    <source>
        <dbReference type="EMBL" id="RMC13245.1"/>
    </source>
</evidence>
<dbReference type="OrthoDB" id="276744at2759"/>
<dbReference type="EMBL" id="QRBI01000106">
    <property type="protein sequence ID" value="RMC13245.1"/>
    <property type="molecule type" value="Genomic_DNA"/>
</dbReference>
<proteinExistence type="predicted"/>
<protein>
    <submittedName>
        <fullName evidence="1">Uncharacterized protein</fullName>
    </submittedName>
</protein>
<keyword evidence="2" id="KW-1185">Reference proteome</keyword>
<comment type="caution">
    <text evidence="1">The sequence shown here is derived from an EMBL/GenBank/DDBJ whole genome shotgun (WGS) entry which is preliminary data.</text>
</comment>
<gene>
    <name evidence="1" type="ORF">DUI87_10779</name>
</gene>
<sequence>MRLVRGLEHKPCEERLRELGLFSLEKRRLRGVLITLYSFLEDGCSQIFGLKSTPLTHSPQNVFKEVSSFLIFLQDPYKSMIAAKNSCVCFWASGLRYLNIHQIVQADFPPGGMMMKGDQSGFTSPSLI</sequence>
<evidence type="ECO:0000313" key="2">
    <source>
        <dbReference type="Proteomes" id="UP000269221"/>
    </source>
</evidence>
<accession>A0A3M0KJM2</accession>
<reference evidence="1 2" key="1">
    <citation type="submission" date="2018-07" db="EMBL/GenBank/DDBJ databases">
        <title>A high quality draft genome assembly of the barn swallow (H. rustica rustica).</title>
        <authorList>
            <person name="Formenti G."/>
            <person name="Chiara M."/>
            <person name="Poveda L."/>
            <person name="Francoijs K.-J."/>
            <person name="Bonisoli-Alquati A."/>
            <person name="Canova L."/>
            <person name="Gianfranceschi L."/>
            <person name="Horner D.S."/>
            <person name="Saino N."/>
        </authorList>
    </citation>
    <scope>NUCLEOTIDE SEQUENCE [LARGE SCALE GENOMIC DNA]</scope>
    <source>
        <strain evidence="1">Chelidonia</strain>
        <tissue evidence="1">Blood</tissue>
    </source>
</reference>
<name>A0A3M0KJM2_HIRRU</name>
<dbReference type="AlphaFoldDB" id="A0A3M0KJM2"/>
<organism evidence="1 2">
    <name type="scientific">Hirundo rustica rustica</name>
    <dbReference type="NCBI Taxonomy" id="333673"/>
    <lineage>
        <taxon>Eukaryota</taxon>
        <taxon>Metazoa</taxon>
        <taxon>Chordata</taxon>
        <taxon>Craniata</taxon>
        <taxon>Vertebrata</taxon>
        <taxon>Euteleostomi</taxon>
        <taxon>Archelosauria</taxon>
        <taxon>Archosauria</taxon>
        <taxon>Dinosauria</taxon>
        <taxon>Saurischia</taxon>
        <taxon>Theropoda</taxon>
        <taxon>Coelurosauria</taxon>
        <taxon>Aves</taxon>
        <taxon>Neognathae</taxon>
        <taxon>Neoaves</taxon>
        <taxon>Telluraves</taxon>
        <taxon>Australaves</taxon>
        <taxon>Passeriformes</taxon>
        <taxon>Sylvioidea</taxon>
        <taxon>Hirundinidae</taxon>
        <taxon>Hirundo</taxon>
    </lineage>
</organism>
<dbReference type="Proteomes" id="UP000269221">
    <property type="component" value="Unassembled WGS sequence"/>
</dbReference>